<evidence type="ECO:0000313" key="3">
    <source>
        <dbReference type="Proteomes" id="UP000182284"/>
    </source>
</evidence>
<dbReference type="PANTHER" id="PTHR42760">
    <property type="entry name" value="SHORT-CHAIN DEHYDROGENASES/REDUCTASES FAMILY MEMBER"/>
    <property type="match status" value="1"/>
</dbReference>
<dbReference type="PRINTS" id="PR00080">
    <property type="entry name" value="SDRFAMILY"/>
</dbReference>
<organism evidence="2 3">
    <name type="scientific">Celeribacter baekdonensis</name>
    <dbReference type="NCBI Taxonomy" id="875171"/>
    <lineage>
        <taxon>Bacteria</taxon>
        <taxon>Pseudomonadati</taxon>
        <taxon>Pseudomonadota</taxon>
        <taxon>Alphaproteobacteria</taxon>
        <taxon>Rhodobacterales</taxon>
        <taxon>Roseobacteraceae</taxon>
        <taxon>Celeribacter</taxon>
    </lineage>
</organism>
<comment type="similarity">
    <text evidence="1">Belongs to the short-chain dehydrogenases/reductases (SDR) family.</text>
</comment>
<dbReference type="FunFam" id="3.40.50.720:FF:000084">
    <property type="entry name" value="Short-chain dehydrogenase reductase"/>
    <property type="match status" value="1"/>
</dbReference>
<dbReference type="AlphaFoldDB" id="A0A1G7SEL0"/>
<dbReference type="InterPro" id="IPR002347">
    <property type="entry name" value="SDR_fam"/>
</dbReference>
<dbReference type="GO" id="GO:0016616">
    <property type="term" value="F:oxidoreductase activity, acting on the CH-OH group of donors, NAD or NADP as acceptor"/>
    <property type="evidence" value="ECO:0007669"/>
    <property type="project" value="TreeGrafter"/>
</dbReference>
<dbReference type="PANTHER" id="PTHR42760:SF123">
    <property type="entry name" value="OXIDOREDUCTASE"/>
    <property type="match status" value="1"/>
</dbReference>
<proteinExistence type="inferred from homology"/>
<dbReference type="EMBL" id="FNBL01000014">
    <property type="protein sequence ID" value="SDG21496.1"/>
    <property type="molecule type" value="Genomic_DNA"/>
</dbReference>
<dbReference type="Pfam" id="PF13561">
    <property type="entry name" value="adh_short_C2"/>
    <property type="match status" value="1"/>
</dbReference>
<evidence type="ECO:0000256" key="1">
    <source>
        <dbReference type="ARBA" id="ARBA00006484"/>
    </source>
</evidence>
<dbReference type="SUPFAM" id="SSF51735">
    <property type="entry name" value="NAD(P)-binding Rossmann-fold domains"/>
    <property type="match status" value="1"/>
</dbReference>
<dbReference type="Gene3D" id="3.40.50.720">
    <property type="entry name" value="NAD(P)-binding Rossmann-like Domain"/>
    <property type="match status" value="1"/>
</dbReference>
<dbReference type="RefSeq" id="WP_074646554.1">
    <property type="nucleotide sequence ID" value="NZ_FNBL01000014.1"/>
</dbReference>
<protein>
    <submittedName>
        <fullName evidence="2">NAD(P)-dependent dehydrogenase, short-chain alcohol dehydrogenase family</fullName>
    </submittedName>
</protein>
<name>A0A1G7SEL0_9RHOB</name>
<gene>
    <name evidence="2" type="ORF">SAMN04488117_11415</name>
</gene>
<evidence type="ECO:0000313" key="2">
    <source>
        <dbReference type="EMBL" id="SDG21496.1"/>
    </source>
</evidence>
<dbReference type="CDD" id="cd05233">
    <property type="entry name" value="SDR_c"/>
    <property type="match status" value="1"/>
</dbReference>
<dbReference type="GO" id="GO:0030497">
    <property type="term" value="P:fatty acid elongation"/>
    <property type="evidence" value="ECO:0007669"/>
    <property type="project" value="TreeGrafter"/>
</dbReference>
<dbReference type="Proteomes" id="UP000182284">
    <property type="component" value="Unassembled WGS sequence"/>
</dbReference>
<accession>A0A1G7SEL0</accession>
<dbReference type="OrthoDB" id="9779623at2"/>
<dbReference type="InterPro" id="IPR036291">
    <property type="entry name" value="NAD(P)-bd_dom_sf"/>
</dbReference>
<dbReference type="PRINTS" id="PR00081">
    <property type="entry name" value="GDHRDH"/>
</dbReference>
<reference evidence="2 3" key="1">
    <citation type="submission" date="2016-10" db="EMBL/GenBank/DDBJ databases">
        <authorList>
            <person name="de Groot N.N."/>
        </authorList>
    </citation>
    <scope>NUCLEOTIDE SEQUENCE [LARGE SCALE GENOMIC DNA]</scope>
    <source>
        <strain evidence="2 3">DSM 27375</strain>
    </source>
</reference>
<sequence>MSWIDFTGKIVVVTGGSGGIGRAMLDAFKALGATVVALDYRAEDAEAAAHAVGGYGFGCDVSDLRSVEAAAGHIAKLGGADVLVNNAGILRPGPLEDLAIEDWQAMLKVNLDGCFVTAQSFGKQMIAKGAGALVHVASISASQPQPFSGAYSPGKAGVAMLSRALAYEWGPKGVRSNVVSPGLVLTPMSEPFYANLAVKAARERRVPTGRIGTAQDMANTAVFLASARASYINGQEIVVDGGLSQTLMGSVPRPGYTE</sequence>